<organism evidence="7 8">
    <name type="scientific">Entomortierella parvispora</name>
    <dbReference type="NCBI Taxonomy" id="205924"/>
    <lineage>
        <taxon>Eukaryota</taxon>
        <taxon>Fungi</taxon>
        <taxon>Fungi incertae sedis</taxon>
        <taxon>Mucoromycota</taxon>
        <taxon>Mortierellomycotina</taxon>
        <taxon>Mortierellomycetes</taxon>
        <taxon>Mortierellales</taxon>
        <taxon>Mortierellaceae</taxon>
        <taxon>Entomortierella</taxon>
    </lineage>
</organism>
<dbReference type="Proteomes" id="UP000827284">
    <property type="component" value="Unassembled WGS sequence"/>
</dbReference>
<feature type="transmembrane region" description="Helical" evidence="4">
    <location>
        <begin position="377"/>
        <end position="400"/>
    </location>
</feature>
<dbReference type="EMBL" id="BQFW01000006">
    <property type="protein sequence ID" value="GJJ72338.1"/>
    <property type="molecule type" value="Genomic_DNA"/>
</dbReference>
<sequence>MSSSTPSFSFSVLLLLLAALYTLVLPLPSAHGAPSGTPSLASASATAPGSSPSGSPLGPGQPQSPPVTNLSIATVCASSDGGAWIVGLNGTTVTLAKVMPGSSTLPQTYVPAGIPAADKYFKVGKCLEGSPTAIYYLSDSLTGQIDINGPVATWNYSGPSPASSFEVSKLNAPTTAIGLGLTGSTDNVAVAILNGQVSRWDLVSNAASSLGSITQFASMSGDSSIMGMALSSAGGPATLWIYYTAVNNSSQLVRINLDNFTDHTFETSVVAGLTTLVPLTTNDGVALLGSTMSTSSTLIQYFWTGKAAVAKSIITGPNALTQDQFVVSDSSVLQVNPSQLVASVVAGSATSEQTASGTALPHPTDPTSPTHKHTSPLAVILGIVGGVVVLMIVAAALILWRRRTRKPKDLFPAKRDDTLIPLGLYHQDRSLPEIPRHLDNDLERLGYAAPRTQDGYGNTFLSQQGNMHQPYPSRASYLANDPRNSVQSNLDSTIPLEAAMRHNQHETHTPQGLTHSISVSSTTSNFARRNAKSGKRFEEKIQLQVIRYETPDAHMISPHGPTGRLVLGTYHVVSLPRSARSIKRQGGASPGVARSGTVVIRRSRVDMNSAAAGSADAVAAAGESSMLLTECENQHTFEVATLKWYMTEIHWKREAALLKHLKSPIFVMELLESYCIPSLQNRVHTYPFVNAMGGCSSLLSDLGPVQTAAHARSILRSVSAAVEWCHRHGVVHLNIQPGSFFLEDGIDPMTEGASWKLWDFTCARFIGEPVGLVGGGGGHEMGQHSSGPSSGSASPSHLGVGQESFAFMEQRQHEEKMDRIGGNPLPAAYTAPELLEAWRAGDTTYPAEACMDAWSLGCVYYEILTGGQALFQTEAEAWALVGGWSNQGGWTSQNFRVPYPPSPPVPAQYSYGGPGSAQEMSAAYERSQILDPSGSIARLLQDMMTVHADERVTLETIMERIY</sequence>
<keyword evidence="1" id="KW-0547">Nucleotide-binding</keyword>
<dbReference type="InterPro" id="IPR000719">
    <property type="entry name" value="Prot_kinase_dom"/>
</dbReference>
<dbReference type="OrthoDB" id="2449239at2759"/>
<evidence type="ECO:0000313" key="8">
    <source>
        <dbReference type="Proteomes" id="UP000827284"/>
    </source>
</evidence>
<comment type="caution">
    <text evidence="7">The sequence shown here is derived from an EMBL/GenBank/DDBJ whole genome shotgun (WGS) entry which is preliminary data.</text>
</comment>
<keyword evidence="5" id="KW-0732">Signal</keyword>
<keyword evidence="8" id="KW-1185">Reference proteome</keyword>
<keyword evidence="2" id="KW-0067">ATP-binding</keyword>
<gene>
    <name evidence="7" type="ORF">EMPS_04695</name>
</gene>
<feature type="domain" description="Protein kinase" evidence="6">
    <location>
        <begin position="604"/>
        <end position="962"/>
    </location>
</feature>
<dbReference type="InterPro" id="IPR011009">
    <property type="entry name" value="Kinase-like_dom_sf"/>
</dbReference>
<feature type="region of interest" description="Disordered" evidence="3">
    <location>
        <begin position="353"/>
        <end position="372"/>
    </location>
</feature>
<evidence type="ECO:0000256" key="3">
    <source>
        <dbReference type="SAM" id="MobiDB-lite"/>
    </source>
</evidence>
<feature type="compositionally biased region" description="Low complexity" evidence="3">
    <location>
        <begin position="36"/>
        <end position="61"/>
    </location>
</feature>
<evidence type="ECO:0000256" key="4">
    <source>
        <dbReference type="SAM" id="Phobius"/>
    </source>
</evidence>
<reference evidence="7" key="2">
    <citation type="journal article" date="2022" name="Microbiol. Resour. Announc.">
        <title>Whole-Genome Sequence of Entomortierella parvispora E1425, a Mucoromycotan Fungus Associated with Burkholderiaceae-Related Endosymbiotic Bacteria.</title>
        <authorList>
            <person name="Herlambang A."/>
            <person name="Guo Y."/>
            <person name="Takashima Y."/>
            <person name="Narisawa K."/>
            <person name="Ohta H."/>
            <person name="Nishizawa T."/>
        </authorList>
    </citation>
    <scope>NUCLEOTIDE SEQUENCE</scope>
    <source>
        <strain evidence="7">E1425</strain>
    </source>
</reference>
<evidence type="ECO:0000256" key="5">
    <source>
        <dbReference type="SAM" id="SignalP"/>
    </source>
</evidence>
<dbReference type="GO" id="GO:0005524">
    <property type="term" value="F:ATP binding"/>
    <property type="evidence" value="ECO:0007669"/>
    <property type="project" value="UniProtKB-KW"/>
</dbReference>
<feature type="signal peptide" evidence="5">
    <location>
        <begin position="1"/>
        <end position="26"/>
    </location>
</feature>
<dbReference type="SMART" id="SM00220">
    <property type="entry name" value="S_TKc"/>
    <property type="match status" value="1"/>
</dbReference>
<dbReference type="GO" id="GO:0004674">
    <property type="term" value="F:protein serine/threonine kinase activity"/>
    <property type="evidence" value="ECO:0007669"/>
    <property type="project" value="TreeGrafter"/>
</dbReference>
<reference evidence="7" key="1">
    <citation type="submission" date="2021-11" db="EMBL/GenBank/DDBJ databases">
        <authorList>
            <person name="Herlambang A."/>
            <person name="Guo Y."/>
            <person name="Takashima Y."/>
            <person name="Nishizawa T."/>
        </authorList>
    </citation>
    <scope>NUCLEOTIDE SEQUENCE</scope>
    <source>
        <strain evidence="7">E1425</strain>
    </source>
</reference>
<feature type="compositionally biased region" description="Low complexity" evidence="3">
    <location>
        <begin position="783"/>
        <end position="796"/>
    </location>
</feature>
<feature type="region of interest" description="Disordered" evidence="3">
    <location>
        <begin position="776"/>
        <end position="798"/>
    </location>
</feature>
<dbReference type="GO" id="GO:0005634">
    <property type="term" value="C:nucleus"/>
    <property type="evidence" value="ECO:0007669"/>
    <property type="project" value="TreeGrafter"/>
</dbReference>
<keyword evidence="4" id="KW-1133">Transmembrane helix</keyword>
<evidence type="ECO:0000256" key="2">
    <source>
        <dbReference type="ARBA" id="ARBA00022840"/>
    </source>
</evidence>
<evidence type="ECO:0000256" key="1">
    <source>
        <dbReference type="ARBA" id="ARBA00022741"/>
    </source>
</evidence>
<proteinExistence type="predicted"/>
<feature type="region of interest" description="Disordered" evidence="3">
    <location>
        <begin position="507"/>
        <end position="533"/>
    </location>
</feature>
<evidence type="ECO:0000313" key="7">
    <source>
        <dbReference type="EMBL" id="GJJ72338.1"/>
    </source>
</evidence>
<feature type="chain" id="PRO_5040318568" description="Protein kinase domain-containing protein" evidence="5">
    <location>
        <begin position="27"/>
        <end position="962"/>
    </location>
</feature>
<accession>A0A9P3LVR5</accession>
<evidence type="ECO:0000259" key="6">
    <source>
        <dbReference type="PROSITE" id="PS50011"/>
    </source>
</evidence>
<dbReference type="PROSITE" id="PS50011">
    <property type="entry name" value="PROTEIN_KINASE_DOM"/>
    <property type="match status" value="1"/>
</dbReference>
<dbReference type="InterPro" id="IPR050108">
    <property type="entry name" value="CDK"/>
</dbReference>
<dbReference type="Gene3D" id="1.10.510.10">
    <property type="entry name" value="Transferase(Phosphotransferase) domain 1"/>
    <property type="match status" value="1"/>
</dbReference>
<feature type="region of interest" description="Disordered" evidence="3">
    <location>
        <begin position="36"/>
        <end position="65"/>
    </location>
</feature>
<feature type="compositionally biased region" description="Polar residues" evidence="3">
    <location>
        <begin position="509"/>
        <end position="527"/>
    </location>
</feature>
<keyword evidence="4" id="KW-0472">Membrane</keyword>
<protein>
    <recommendedName>
        <fullName evidence="6">Protein kinase domain-containing protein</fullName>
    </recommendedName>
</protein>
<dbReference type="SUPFAM" id="SSF56112">
    <property type="entry name" value="Protein kinase-like (PK-like)"/>
    <property type="match status" value="1"/>
</dbReference>
<dbReference type="AlphaFoldDB" id="A0A9P3LVR5"/>
<dbReference type="CDD" id="cd12087">
    <property type="entry name" value="TM_EGFR-like"/>
    <property type="match status" value="1"/>
</dbReference>
<dbReference type="PANTHER" id="PTHR24056">
    <property type="entry name" value="CELL DIVISION PROTEIN KINASE"/>
    <property type="match status" value="1"/>
</dbReference>
<keyword evidence="4" id="KW-0812">Transmembrane</keyword>
<name>A0A9P3LVR5_9FUNG</name>